<protein>
    <submittedName>
        <fullName evidence="7">Neurotransmitter-gated ion-channel transmembrane domain-containing protein</fullName>
    </submittedName>
</protein>
<evidence type="ECO:0000256" key="1">
    <source>
        <dbReference type="ARBA" id="ARBA00004141"/>
    </source>
</evidence>
<dbReference type="InterPro" id="IPR036734">
    <property type="entry name" value="Neur_chan_lig-bd_sf"/>
</dbReference>
<proteinExistence type="predicted"/>
<accession>A0A914VNL9</accession>
<dbReference type="SUPFAM" id="SSF90112">
    <property type="entry name" value="Neurotransmitter-gated ion-channel transmembrane pore"/>
    <property type="match status" value="1"/>
</dbReference>
<evidence type="ECO:0000256" key="4">
    <source>
        <dbReference type="SAM" id="SignalP"/>
    </source>
</evidence>
<feature type="transmembrane region" description="Helical" evidence="3">
    <location>
        <begin position="248"/>
        <end position="266"/>
    </location>
</feature>
<organism evidence="6 7">
    <name type="scientific">Plectus sambesii</name>
    <dbReference type="NCBI Taxonomy" id="2011161"/>
    <lineage>
        <taxon>Eukaryota</taxon>
        <taxon>Metazoa</taxon>
        <taxon>Ecdysozoa</taxon>
        <taxon>Nematoda</taxon>
        <taxon>Chromadorea</taxon>
        <taxon>Plectida</taxon>
        <taxon>Plectina</taxon>
        <taxon>Plectoidea</taxon>
        <taxon>Plectidae</taxon>
        <taxon>Plectus</taxon>
    </lineage>
</organism>
<dbReference type="InterPro" id="IPR006029">
    <property type="entry name" value="Neurotrans-gated_channel_TM"/>
</dbReference>
<dbReference type="GO" id="GO:0005230">
    <property type="term" value="F:extracellular ligand-gated monoatomic ion channel activity"/>
    <property type="evidence" value="ECO:0007669"/>
    <property type="project" value="InterPro"/>
</dbReference>
<feature type="chain" id="PRO_5036927326" evidence="4">
    <location>
        <begin position="22"/>
        <end position="406"/>
    </location>
</feature>
<keyword evidence="6" id="KW-1185">Reference proteome</keyword>
<feature type="domain" description="Neurotransmitter-gated ion-channel transmembrane" evidence="5">
    <location>
        <begin position="65"/>
        <end position="264"/>
    </location>
</feature>
<evidence type="ECO:0000256" key="3">
    <source>
        <dbReference type="SAM" id="Phobius"/>
    </source>
</evidence>
<dbReference type="SUPFAM" id="SSF63712">
    <property type="entry name" value="Nicotinic receptor ligand binding domain-like"/>
    <property type="match status" value="1"/>
</dbReference>
<dbReference type="Gene3D" id="1.20.58.390">
    <property type="entry name" value="Neurotransmitter-gated ion-channel transmembrane domain"/>
    <property type="match status" value="2"/>
</dbReference>
<sequence length="406" mass="46288">MFALIVVSLIWIGWTVDYSEANPDAARLLETLFTGYNKLIRPVDHFRKVLTVKLKLKLSQLLDVVSLSISILISLTLFFLLLVEIIPSTSLVMPLIGLYLLFVMVVITLSIGVTVVTLNVRYRSPNTHQLPNWARTVFTKLLPWLLRMTRPSGYVYSKQQGGSHPSLPKPLVVPMECRVQLVSTVSGSNVPRTSWPRDEGDPLVKSITGPVEDAVDEALYIADFHRQLTVDNAIREDWRYIAQVLDRLFLVIFSLTCFLGTCYIILRAPVIYDTRPPLEYGRPKTNFETGQKRPALNAAIWSNVRSHFAHRLGPAVKRLRRWSQDETKTLAKQPADMDACRRRPSPGDPRGTLRSRRRSRWSPKTLLIIFVTSGLDPVARPIFRRPPLRGYLRSCWEVIVVTFFGR</sequence>
<evidence type="ECO:0000256" key="2">
    <source>
        <dbReference type="SAM" id="MobiDB-lite"/>
    </source>
</evidence>
<feature type="region of interest" description="Disordered" evidence="2">
    <location>
        <begin position="333"/>
        <end position="358"/>
    </location>
</feature>
<feature type="transmembrane region" description="Helical" evidence="3">
    <location>
        <begin position="64"/>
        <end position="83"/>
    </location>
</feature>
<comment type="subcellular location">
    <subcellularLocation>
        <location evidence="1">Membrane</location>
        <topology evidence="1">Multi-pass membrane protein</topology>
    </subcellularLocation>
</comment>
<dbReference type="WBParaSite" id="PSAMB.scaffold227size63887.g3469.t1">
    <property type="protein sequence ID" value="PSAMB.scaffold227size63887.g3469.t1"/>
    <property type="gene ID" value="PSAMB.scaffold227size63887.g3469"/>
</dbReference>
<dbReference type="GO" id="GO:0016020">
    <property type="term" value="C:membrane"/>
    <property type="evidence" value="ECO:0007669"/>
    <property type="project" value="UniProtKB-SubCell"/>
</dbReference>
<dbReference type="AlphaFoldDB" id="A0A914VNL9"/>
<feature type="transmembrane region" description="Helical" evidence="3">
    <location>
        <begin position="95"/>
        <end position="118"/>
    </location>
</feature>
<keyword evidence="3" id="KW-0472">Membrane</keyword>
<dbReference type="InterPro" id="IPR038050">
    <property type="entry name" value="Neuro_actylchol_rec"/>
</dbReference>
<keyword evidence="3" id="KW-0812">Transmembrane</keyword>
<feature type="signal peptide" evidence="4">
    <location>
        <begin position="1"/>
        <end position="21"/>
    </location>
</feature>
<dbReference type="Proteomes" id="UP000887566">
    <property type="component" value="Unplaced"/>
</dbReference>
<reference evidence="7" key="1">
    <citation type="submission" date="2022-11" db="UniProtKB">
        <authorList>
            <consortium name="WormBaseParasite"/>
        </authorList>
    </citation>
    <scope>IDENTIFICATION</scope>
</reference>
<evidence type="ECO:0000313" key="7">
    <source>
        <dbReference type="WBParaSite" id="PSAMB.scaffold227size63887.g3469.t1"/>
    </source>
</evidence>
<evidence type="ECO:0000259" key="5">
    <source>
        <dbReference type="Pfam" id="PF02932"/>
    </source>
</evidence>
<evidence type="ECO:0000313" key="6">
    <source>
        <dbReference type="Proteomes" id="UP000887566"/>
    </source>
</evidence>
<keyword evidence="3" id="KW-1133">Transmembrane helix</keyword>
<name>A0A914VNL9_9BILA</name>
<keyword evidence="4" id="KW-0732">Signal</keyword>
<dbReference type="InterPro" id="IPR036719">
    <property type="entry name" value="Neuro-gated_channel_TM_sf"/>
</dbReference>
<dbReference type="Pfam" id="PF02932">
    <property type="entry name" value="Neur_chan_memb"/>
    <property type="match status" value="1"/>
</dbReference>